<keyword evidence="3" id="KW-1185">Reference proteome</keyword>
<organism evidence="2 3">
    <name type="scientific">Eumeta variegata</name>
    <name type="common">Bagworm moth</name>
    <name type="synonym">Eumeta japonica</name>
    <dbReference type="NCBI Taxonomy" id="151549"/>
    <lineage>
        <taxon>Eukaryota</taxon>
        <taxon>Metazoa</taxon>
        <taxon>Ecdysozoa</taxon>
        <taxon>Arthropoda</taxon>
        <taxon>Hexapoda</taxon>
        <taxon>Insecta</taxon>
        <taxon>Pterygota</taxon>
        <taxon>Neoptera</taxon>
        <taxon>Endopterygota</taxon>
        <taxon>Lepidoptera</taxon>
        <taxon>Glossata</taxon>
        <taxon>Ditrysia</taxon>
        <taxon>Tineoidea</taxon>
        <taxon>Psychidae</taxon>
        <taxon>Oiketicinae</taxon>
        <taxon>Eumeta</taxon>
    </lineage>
</organism>
<evidence type="ECO:0000256" key="1">
    <source>
        <dbReference type="SAM" id="MobiDB-lite"/>
    </source>
</evidence>
<evidence type="ECO:0000313" key="3">
    <source>
        <dbReference type="Proteomes" id="UP000299102"/>
    </source>
</evidence>
<dbReference type="Proteomes" id="UP000299102">
    <property type="component" value="Unassembled WGS sequence"/>
</dbReference>
<dbReference type="AlphaFoldDB" id="A0A4C1X7W8"/>
<gene>
    <name evidence="2" type="ORF">EVAR_44557_1</name>
</gene>
<dbReference type="EMBL" id="BGZK01000773">
    <property type="protein sequence ID" value="GBP59881.1"/>
    <property type="molecule type" value="Genomic_DNA"/>
</dbReference>
<accession>A0A4C1X7W8</accession>
<reference evidence="2 3" key="1">
    <citation type="journal article" date="2019" name="Commun. Biol.">
        <title>The bagworm genome reveals a unique fibroin gene that provides high tensile strength.</title>
        <authorList>
            <person name="Kono N."/>
            <person name="Nakamura H."/>
            <person name="Ohtoshi R."/>
            <person name="Tomita M."/>
            <person name="Numata K."/>
            <person name="Arakawa K."/>
        </authorList>
    </citation>
    <scope>NUCLEOTIDE SEQUENCE [LARGE SCALE GENOMIC DNA]</scope>
</reference>
<sequence length="83" mass="8820">MIVTIGDTYPTRRAGPVTCAAVRCPLGVFPTLVACAGASRAARASPPTADRGPNRHSEVPARVTRRRDPTAAHVTRFEVHVTT</sequence>
<feature type="region of interest" description="Disordered" evidence="1">
    <location>
        <begin position="40"/>
        <end position="74"/>
    </location>
</feature>
<feature type="compositionally biased region" description="Low complexity" evidence="1">
    <location>
        <begin position="40"/>
        <end position="49"/>
    </location>
</feature>
<proteinExistence type="predicted"/>
<comment type="caution">
    <text evidence="2">The sequence shown here is derived from an EMBL/GenBank/DDBJ whole genome shotgun (WGS) entry which is preliminary data.</text>
</comment>
<protein>
    <submittedName>
        <fullName evidence="2">Uncharacterized protein</fullName>
    </submittedName>
</protein>
<evidence type="ECO:0000313" key="2">
    <source>
        <dbReference type="EMBL" id="GBP59881.1"/>
    </source>
</evidence>
<name>A0A4C1X7W8_EUMVA</name>